<dbReference type="PANTHER" id="PTHR14218">
    <property type="entry name" value="PROTEASE S8 TRIPEPTIDYL PEPTIDASE I CLN2"/>
    <property type="match status" value="1"/>
</dbReference>
<keyword evidence="12" id="KW-1185">Reference proteome</keyword>
<evidence type="ECO:0000259" key="10">
    <source>
        <dbReference type="PROSITE" id="PS51695"/>
    </source>
</evidence>
<dbReference type="InterPro" id="IPR036852">
    <property type="entry name" value="Peptidase_S8/S53_dom_sf"/>
</dbReference>
<dbReference type="GO" id="GO:0004252">
    <property type="term" value="F:serine-type endopeptidase activity"/>
    <property type="evidence" value="ECO:0007669"/>
    <property type="project" value="UniProtKB-UniRule"/>
</dbReference>
<keyword evidence="4 9" id="KW-0720">Serine protease</keyword>
<feature type="active site" description="Charge relay system" evidence="9">
    <location>
        <position position="248"/>
    </location>
</feature>
<evidence type="ECO:0000256" key="8">
    <source>
        <dbReference type="ARBA" id="ARBA00023619"/>
    </source>
</evidence>
<protein>
    <recommendedName>
        <fullName evidence="8">subtilisin</fullName>
        <ecNumber evidence="8">3.4.21.62</ecNumber>
    </recommendedName>
</protein>
<comment type="cofactor">
    <cofactor evidence="9">
        <name>Ca(2+)</name>
        <dbReference type="ChEBI" id="CHEBI:29108"/>
    </cofactor>
    <text evidence="9">Binds 1 Ca(2+) ion per subunit.</text>
</comment>
<dbReference type="OMA" id="VTITPDC"/>
<dbReference type="GO" id="GO:0008240">
    <property type="term" value="F:tripeptidyl-peptidase activity"/>
    <property type="evidence" value="ECO:0007669"/>
    <property type="project" value="TreeGrafter"/>
</dbReference>
<dbReference type="CDD" id="cd04056">
    <property type="entry name" value="Peptidases_S53"/>
    <property type="match status" value="1"/>
</dbReference>
<dbReference type="PROSITE" id="PS51695">
    <property type="entry name" value="SEDOLISIN"/>
    <property type="match status" value="1"/>
</dbReference>
<dbReference type="InterPro" id="IPR000209">
    <property type="entry name" value="Peptidase_S8/S53_dom"/>
</dbReference>
<evidence type="ECO:0000256" key="1">
    <source>
        <dbReference type="ARBA" id="ARBA00022670"/>
    </source>
</evidence>
<dbReference type="InterPro" id="IPR050819">
    <property type="entry name" value="Tripeptidyl-peptidase_I"/>
</dbReference>
<evidence type="ECO:0000313" key="12">
    <source>
        <dbReference type="Proteomes" id="UP000654075"/>
    </source>
</evidence>
<feature type="active site" description="Charge relay system" evidence="9">
    <location>
        <position position="450"/>
    </location>
</feature>
<dbReference type="GO" id="GO:0006508">
    <property type="term" value="P:proteolysis"/>
    <property type="evidence" value="ECO:0007669"/>
    <property type="project" value="UniProtKB-KW"/>
</dbReference>
<comment type="caution">
    <text evidence="11">The sequence shown here is derived from an EMBL/GenBank/DDBJ whole genome shotgun (WGS) entry which is preliminary data.</text>
</comment>
<keyword evidence="6" id="KW-0865">Zymogen</keyword>
<dbReference type="AlphaFoldDB" id="A0A813FS12"/>
<evidence type="ECO:0000256" key="4">
    <source>
        <dbReference type="ARBA" id="ARBA00022825"/>
    </source>
</evidence>
<accession>A0A813FS12</accession>
<sequence length="549" mass="57870">MEASHKALGGTWQALGRSPSDELLQLTFAVKQRGLQELHATLMRVSDPVSPEYGMHLSNDEVQALTAPDPLHVQLVMDFLRQHGVQAQAVTPNSDFITATVSVETAEKLLHTEYVQHSHPEMPESPPVSRALGGYSLPAEVAAIVDFVAPTVHLPPVRQLPKKLPFSNQTDPDAMGFNTPKNLRKLYNVASAEGVAAGNKQAVTAFLDQKFSSASLKAFWRMYCGGIHCGKGDPKLVGDETTGRAGIEAMLDIETITGLAGNVESEFWGFSGRAAGQNEPFMKWLVQMSNTADADVPKIFSSSYGEDESAWSLEAAQRLNVEFQKAGVRGITLLFAAGDEGANCKAGAFAPEWPSSSPYVTAVGGTAPAGGWPSPGGEKAAGLSSGGFSNRWQMPSYQQEAVAAYLKQSGLPDRKFGYNVSGRSYPDLAAQAENFIVFAGGPQPGVAGTSCASPAAAALFSLLNDLRLQSGTSSLGFLNPLIYKNAAGFNDITTGSSNGGCSFSSGWPARPGWDAVTGVGTPDYAKLAKVIAGLPSGTRRAVAGQNIVV</sequence>
<proteinExistence type="predicted"/>
<feature type="active site" description="Charge relay system" evidence="9">
    <location>
        <position position="252"/>
    </location>
</feature>
<dbReference type="PANTHER" id="PTHR14218:SF15">
    <property type="entry name" value="TRIPEPTIDYL-PEPTIDASE 1"/>
    <property type="match status" value="1"/>
</dbReference>
<organism evidence="11 12">
    <name type="scientific">Polarella glacialis</name>
    <name type="common">Dinoflagellate</name>
    <dbReference type="NCBI Taxonomy" id="89957"/>
    <lineage>
        <taxon>Eukaryota</taxon>
        <taxon>Sar</taxon>
        <taxon>Alveolata</taxon>
        <taxon>Dinophyceae</taxon>
        <taxon>Suessiales</taxon>
        <taxon>Suessiaceae</taxon>
        <taxon>Polarella</taxon>
    </lineage>
</organism>
<gene>
    <name evidence="11" type="ORF">PGLA1383_LOCUS32791</name>
</gene>
<dbReference type="Gene3D" id="3.40.50.200">
    <property type="entry name" value="Peptidase S8/S53 domain"/>
    <property type="match status" value="1"/>
</dbReference>
<keyword evidence="3 9" id="KW-0378">Hydrolase</keyword>
<comment type="catalytic activity">
    <reaction evidence="7">
        <text>Hydrolysis of proteins with broad specificity for peptide bonds, and a preference for a large uncharged residue in P1. Hydrolyzes peptide amides.</text>
        <dbReference type="EC" id="3.4.21.62"/>
    </reaction>
</comment>
<dbReference type="Proteomes" id="UP000654075">
    <property type="component" value="Unassembled WGS sequence"/>
</dbReference>
<evidence type="ECO:0000256" key="9">
    <source>
        <dbReference type="PROSITE-ProRule" id="PRU01032"/>
    </source>
</evidence>
<dbReference type="OrthoDB" id="409122at2759"/>
<evidence type="ECO:0000313" key="11">
    <source>
        <dbReference type="EMBL" id="CAE8615075.1"/>
    </source>
</evidence>
<dbReference type="Pfam" id="PF00082">
    <property type="entry name" value="Peptidase_S8"/>
    <property type="match status" value="1"/>
</dbReference>
<dbReference type="InterPro" id="IPR030400">
    <property type="entry name" value="Sedolisin_dom"/>
</dbReference>
<feature type="binding site" evidence="9">
    <location>
        <position position="514"/>
    </location>
    <ligand>
        <name>Ca(2+)</name>
        <dbReference type="ChEBI" id="CHEBI:29108"/>
    </ligand>
</feature>
<dbReference type="EMBL" id="CAJNNV010025556">
    <property type="protein sequence ID" value="CAE8615075.1"/>
    <property type="molecule type" value="Genomic_DNA"/>
</dbReference>
<dbReference type="SMART" id="SM00944">
    <property type="entry name" value="Pro-kuma_activ"/>
    <property type="match status" value="1"/>
</dbReference>
<dbReference type="EC" id="3.4.21.62" evidence="8"/>
<feature type="domain" description="Peptidase S53" evidence="10">
    <location>
        <begin position="177"/>
        <end position="534"/>
    </location>
</feature>
<dbReference type="CDD" id="cd11377">
    <property type="entry name" value="Pro-peptidase_S53"/>
    <property type="match status" value="1"/>
</dbReference>
<feature type="binding site" evidence="9">
    <location>
        <position position="492"/>
    </location>
    <ligand>
        <name>Ca(2+)</name>
        <dbReference type="ChEBI" id="CHEBI:29108"/>
    </ligand>
</feature>
<keyword evidence="1 9" id="KW-0645">Protease</keyword>
<evidence type="ECO:0000256" key="2">
    <source>
        <dbReference type="ARBA" id="ARBA00022723"/>
    </source>
</evidence>
<dbReference type="SUPFAM" id="SSF54897">
    <property type="entry name" value="Protease propeptides/inhibitors"/>
    <property type="match status" value="1"/>
</dbReference>
<feature type="binding site" evidence="9">
    <location>
        <position position="512"/>
    </location>
    <ligand>
        <name>Ca(2+)</name>
        <dbReference type="ChEBI" id="CHEBI:29108"/>
    </ligand>
</feature>
<evidence type="ECO:0000256" key="6">
    <source>
        <dbReference type="ARBA" id="ARBA00023145"/>
    </source>
</evidence>
<keyword evidence="5 9" id="KW-0106">Calcium</keyword>
<name>A0A813FS12_POLGL</name>
<reference evidence="11" key="1">
    <citation type="submission" date="2021-02" db="EMBL/GenBank/DDBJ databases">
        <authorList>
            <person name="Dougan E. K."/>
            <person name="Rhodes N."/>
            <person name="Thang M."/>
            <person name="Chan C."/>
        </authorList>
    </citation>
    <scope>NUCLEOTIDE SEQUENCE</scope>
</reference>
<dbReference type="InterPro" id="IPR015366">
    <property type="entry name" value="S53_propep"/>
</dbReference>
<evidence type="ECO:0000256" key="3">
    <source>
        <dbReference type="ARBA" id="ARBA00022801"/>
    </source>
</evidence>
<dbReference type="SUPFAM" id="SSF52743">
    <property type="entry name" value="Subtilisin-like"/>
    <property type="match status" value="1"/>
</dbReference>
<evidence type="ECO:0000256" key="7">
    <source>
        <dbReference type="ARBA" id="ARBA00023529"/>
    </source>
</evidence>
<keyword evidence="2 9" id="KW-0479">Metal-binding</keyword>
<evidence type="ECO:0000256" key="5">
    <source>
        <dbReference type="ARBA" id="ARBA00022837"/>
    </source>
</evidence>
<dbReference type="Pfam" id="PF09286">
    <property type="entry name" value="Pro-kuma_activ"/>
    <property type="match status" value="1"/>
</dbReference>
<dbReference type="GO" id="GO:0046872">
    <property type="term" value="F:metal ion binding"/>
    <property type="evidence" value="ECO:0007669"/>
    <property type="project" value="UniProtKB-UniRule"/>
</dbReference>
<feature type="binding site" evidence="9">
    <location>
        <position position="491"/>
    </location>
    <ligand>
        <name>Ca(2+)</name>
        <dbReference type="ChEBI" id="CHEBI:29108"/>
    </ligand>
</feature>